<gene>
    <name evidence="2" type="ORF">JY651_25230</name>
</gene>
<name>A0ABX7NM58_9BACT</name>
<evidence type="ECO:0000313" key="2">
    <source>
        <dbReference type="EMBL" id="QSQ18670.1"/>
    </source>
</evidence>
<feature type="compositionally biased region" description="Basic and acidic residues" evidence="1">
    <location>
        <begin position="21"/>
        <end position="34"/>
    </location>
</feature>
<protein>
    <submittedName>
        <fullName evidence="2">Uncharacterized protein</fullName>
    </submittedName>
</protein>
<evidence type="ECO:0000313" key="3">
    <source>
        <dbReference type="Proteomes" id="UP000662747"/>
    </source>
</evidence>
<proteinExistence type="predicted"/>
<evidence type="ECO:0000256" key="1">
    <source>
        <dbReference type="SAM" id="MobiDB-lite"/>
    </source>
</evidence>
<reference evidence="2 3" key="1">
    <citation type="submission" date="2021-02" db="EMBL/GenBank/DDBJ databases">
        <title>De Novo genome assembly of isolated myxobacteria.</title>
        <authorList>
            <person name="Stevens D.C."/>
        </authorList>
    </citation>
    <scope>NUCLEOTIDE SEQUENCE [LARGE SCALE GENOMIC DNA]</scope>
    <source>
        <strain evidence="3">SCPEA02</strain>
    </source>
</reference>
<dbReference type="RefSeq" id="WP_206720259.1">
    <property type="nucleotide sequence ID" value="NZ_CP071090.1"/>
</dbReference>
<feature type="region of interest" description="Disordered" evidence="1">
    <location>
        <begin position="64"/>
        <end position="102"/>
    </location>
</feature>
<feature type="compositionally biased region" description="Basic and acidic residues" evidence="1">
    <location>
        <begin position="75"/>
        <end position="89"/>
    </location>
</feature>
<dbReference type="Proteomes" id="UP000662747">
    <property type="component" value="Chromosome"/>
</dbReference>
<accession>A0ABX7NM58</accession>
<dbReference type="EMBL" id="CP071090">
    <property type="protein sequence ID" value="QSQ18670.1"/>
    <property type="molecule type" value="Genomic_DNA"/>
</dbReference>
<feature type="region of interest" description="Disordered" evidence="1">
    <location>
        <begin position="1"/>
        <end position="49"/>
    </location>
</feature>
<organism evidence="2 3">
    <name type="scientific">Pyxidicoccus parkwayensis</name>
    <dbReference type="NCBI Taxonomy" id="2813578"/>
    <lineage>
        <taxon>Bacteria</taxon>
        <taxon>Pseudomonadati</taxon>
        <taxon>Myxococcota</taxon>
        <taxon>Myxococcia</taxon>
        <taxon>Myxococcales</taxon>
        <taxon>Cystobacterineae</taxon>
        <taxon>Myxococcaceae</taxon>
        <taxon>Pyxidicoccus</taxon>
    </lineage>
</organism>
<keyword evidence="3" id="KW-1185">Reference proteome</keyword>
<sequence length="159" mass="17814">MARINNQPPKTPVWPWGGPRSVRERLVDPSQVDRKKLRKTGNPKNPALASSALLDFIGPAHSSEELRLPLPPHPGGHDADLEGFSDRPHLASVAGRGDEEQRRMMDRGLARVNAPPERLERLKALLQRESAMLTLVDQVNEETKEIIRQMWAAQKDEGI</sequence>